<dbReference type="SUPFAM" id="SSF75620">
    <property type="entry name" value="Release factor"/>
    <property type="match status" value="1"/>
</dbReference>
<proteinExistence type="predicted"/>
<accession>X1VYB7</accession>
<dbReference type="Gene3D" id="3.30.160.20">
    <property type="match status" value="1"/>
</dbReference>
<protein>
    <submittedName>
        <fullName evidence="1">Uncharacterized protein</fullName>
    </submittedName>
</protein>
<gene>
    <name evidence="1" type="ORF">S12H4_58047</name>
</gene>
<sequence length="103" mass="11458">CCEITHLESGMSERGTSNKSRIANQKEAFVKLATRVAVWALAGLEIKADINKTVIRNYNGHRNEVHDKESGLKMPYNEVVVAGDIGEMVEARSLSMNIQDKLK</sequence>
<dbReference type="EMBL" id="BARW01037643">
    <property type="protein sequence ID" value="GAJ17150.1"/>
    <property type="molecule type" value="Genomic_DNA"/>
</dbReference>
<organism evidence="1">
    <name type="scientific">marine sediment metagenome</name>
    <dbReference type="NCBI Taxonomy" id="412755"/>
    <lineage>
        <taxon>unclassified sequences</taxon>
        <taxon>metagenomes</taxon>
        <taxon>ecological metagenomes</taxon>
    </lineage>
</organism>
<dbReference type="Gene3D" id="3.30.70.1660">
    <property type="match status" value="1"/>
</dbReference>
<dbReference type="AlphaFoldDB" id="X1VYB7"/>
<dbReference type="InterPro" id="IPR045853">
    <property type="entry name" value="Pep_chain_release_fac_I_sf"/>
</dbReference>
<reference evidence="1" key="1">
    <citation type="journal article" date="2014" name="Front. Microbiol.">
        <title>High frequency of phylogenetically diverse reductive dehalogenase-homologous genes in deep subseafloor sedimentary metagenomes.</title>
        <authorList>
            <person name="Kawai M."/>
            <person name="Futagami T."/>
            <person name="Toyoda A."/>
            <person name="Takaki Y."/>
            <person name="Nishi S."/>
            <person name="Hori S."/>
            <person name="Arai W."/>
            <person name="Tsubouchi T."/>
            <person name="Morono Y."/>
            <person name="Uchiyama I."/>
            <person name="Ito T."/>
            <person name="Fujiyama A."/>
            <person name="Inagaki F."/>
            <person name="Takami H."/>
        </authorList>
    </citation>
    <scope>NUCLEOTIDE SEQUENCE</scope>
    <source>
        <strain evidence="1">Expedition CK06-06</strain>
    </source>
</reference>
<comment type="caution">
    <text evidence="1">The sequence shown here is derived from an EMBL/GenBank/DDBJ whole genome shotgun (WGS) entry which is preliminary data.</text>
</comment>
<evidence type="ECO:0000313" key="1">
    <source>
        <dbReference type="EMBL" id="GAJ17150.1"/>
    </source>
</evidence>
<feature type="non-terminal residue" evidence="1">
    <location>
        <position position="1"/>
    </location>
</feature>
<name>X1VYB7_9ZZZZ</name>